<feature type="compositionally biased region" description="Low complexity" evidence="9">
    <location>
        <begin position="750"/>
        <end position="770"/>
    </location>
</feature>
<evidence type="ECO:0000256" key="2">
    <source>
        <dbReference type="ARBA" id="ARBA00022722"/>
    </source>
</evidence>
<evidence type="ECO:0000256" key="1">
    <source>
        <dbReference type="ARBA" id="ARBA00022490"/>
    </source>
</evidence>
<feature type="binding site" evidence="8">
    <location>
        <position position="434"/>
    </location>
    <ligand>
        <name>Mg(2+)</name>
        <dbReference type="ChEBI" id="CHEBI:18420"/>
        <note>catalytic</note>
    </ligand>
</feature>
<reference evidence="12" key="1">
    <citation type="submission" date="2020-03" db="EMBL/GenBank/DDBJ databases">
        <title>Genome of Pelagibius litoralis DSM 21314T.</title>
        <authorList>
            <person name="Wang G."/>
        </authorList>
    </citation>
    <scope>NUCLEOTIDE SEQUENCE</scope>
    <source>
        <strain evidence="12">DSM 21314</strain>
    </source>
</reference>
<keyword evidence="8" id="KW-1003">Cell membrane</keyword>
<feature type="region of interest" description="Disordered" evidence="9">
    <location>
        <begin position="97"/>
        <end position="204"/>
    </location>
</feature>
<dbReference type="HAMAP" id="MF_00970">
    <property type="entry name" value="RNase_E"/>
    <property type="match status" value="1"/>
</dbReference>
<dbReference type="AlphaFoldDB" id="A0A967EVN8"/>
<evidence type="ECO:0000256" key="5">
    <source>
        <dbReference type="ARBA" id="ARBA00022801"/>
    </source>
</evidence>
<comment type="function">
    <text evidence="8">Endoribonuclease that plays a central role in RNA processing and decay. Required for the maturation of 5S and 16S rRNAs and the majority of tRNAs. Also involved in the degradation of most mRNAs.</text>
</comment>
<dbReference type="EC" id="3.1.26.12" evidence="8"/>
<dbReference type="EMBL" id="JAAQPH010000006">
    <property type="protein sequence ID" value="NIA68777.1"/>
    <property type="molecule type" value="Genomic_DNA"/>
</dbReference>
<evidence type="ECO:0000256" key="9">
    <source>
        <dbReference type="SAM" id="MobiDB-lite"/>
    </source>
</evidence>
<feature type="binding site" evidence="8">
    <location>
        <position position="535"/>
    </location>
    <ligand>
        <name>Zn(2+)</name>
        <dbReference type="ChEBI" id="CHEBI:29105"/>
        <note>ligand shared between dimeric partners</note>
    </ligand>
</feature>
<gene>
    <name evidence="8" type="primary">rne</name>
    <name evidence="12" type="ORF">HBA54_09255</name>
</gene>
<dbReference type="Pfam" id="PF10150">
    <property type="entry name" value="RNase_E_G"/>
    <property type="match status" value="1"/>
</dbReference>
<keyword evidence="7 8" id="KW-0694">RNA-binding</keyword>
<feature type="compositionally biased region" description="Basic residues" evidence="9">
    <location>
        <begin position="782"/>
        <end position="793"/>
    </location>
</feature>
<keyword evidence="13" id="KW-1185">Reference proteome</keyword>
<feature type="binding site" evidence="8">
    <location>
        <position position="538"/>
    </location>
    <ligand>
        <name>Zn(2+)</name>
        <dbReference type="ChEBI" id="CHEBI:29105"/>
        <note>ligand shared between dimeric partners</note>
    </ligand>
</feature>
<keyword evidence="8" id="KW-0820">tRNA-binding</keyword>
<keyword evidence="8" id="KW-0862">Zinc</keyword>
<proteinExistence type="inferred from homology"/>
<sequence length="932" mass="103532">MAKRILIDSSHPEETRVVVLAGNRLEDFDFETPSRKQLKGNIYLAKITRVEPSLQAAFVDYGGNRHGFLPFSEIHPDYYRIPIADREALLAEEAALRSEAADEAPDDVEVDGEAEPAAIDAEDSSEEDGADAGGDMPAEIAAAPDSDVPDGDAPDNREDSDQENGAAGESLETDTDDSSKAREGADPEEVEVEQSVDTVGGDEAEEAAQRRAKLMRRYKIQEVIKRRQVILVQVTKEERGNKGAALTSYLSLPGRYCVLMPNTNKGGGISRKISNASDRRRLKQILNDLEIPEGIAVIVRTAGSQRTKVEIRRDYEYLLRLWNTIREQTLDSTAPALIYEEANLIKRSIRDLYSRDMEEVLVDGEESYKAAKDFMKSLTPSHAKKVQQYKDSEVPLFQRFQVESQLDAMHSNTVQLRSGGYLVLNQTEALVAIDVNSGRATRERHIEETALKTNLEAAEEIGRQLRLRDLAGLIVIDFIDMEESRRNREVERRLKESLRSDRARIQLGRISPFGLLEMSRQRLRSSLFESSTEICPHCAGEGRVRTVESLALQVLRRLEEEGARQGDAEIVVMVPSKVALYILNKKRDHLIAIEQRHDFRISIEADDHITNDAFVIERDGVATERRRVVQEDSRSGDSEDGDRKRGRRRRGGNSRRRKDEDQFAAEERDNQPEAERESDGETDSEDTEVREVSAEEQDDERQRKRKRRGKRGGRRRSRRRGEEGENEGVEAASDSGDGAAESETSDAEAADATGAAADDSDASVSQQDAGADAEEVREEKPKRRRSTRQRRGSKKSDPEASEAAPQEAAEAEGEEKPKRAPRRRSTTRGRGTGRGAKTAKSDAATPETAQPETAQSETAGQANGGAAPAPGDPQAMIADDPKVVIEPVKPTSTAMPVETDAPVLEQPAVEPQGGGEDQDDQPKRRGWWNRFI</sequence>
<comment type="caution">
    <text evidence="12">The sequence shown here is derived from an EMBL/GenBank/DDBJ whole genome shotgun (WGS) entry which is preliminary data.</text>
</comment>
<feature type="domain" description="RNase E/G thioredoxin-like" evidence="11">
    <location>
        <begin position="534"/>
        <end position="618"/>
    </location>
</feature>
<comment type="subunit">
    <text evidence="8">Homotetramer formed by a dimer of dimers.</text>
</comment>
<dbReference type="GO" id="GO:0000049">
    <property type="term" value="F:tRNA binding"/>
    <property type="evidence" value="ECO:0007669"/>
    <property type="project" value="UniProtKB-KW"/>
</dbReference>
<dbReference type="InterPro" id="IPR028878">
    <property type="entry name" value="RNase_E"/>
</dbReference>
<feature type="compositionally biased region" description="Basic residues" evidence="9">
    <location>
        <begin position="703"/>
        <end position="719"/>
    </location>
</feature>
<dbReference type="PANTHER" id="PTHR30001">
    <property type="entry name" value="RIBONUCLEASE"/>
    <property type="match status" value="1"/>
</dbReference>
<dbReference type="GO" id="GO:0006402">
    <property type="term" value="P:mRNA catabolic process"/>
    <property type="evidence" value="ECO:0007669"/>
    <property type="project" value="UniProtKB-UniRule"/>
</dbReference>
<feature type="compositionally biased region" description="Basic and acidic residues" evidence="9">
    <location>
        <begin position="657"/>
        <end position="679"/>
    </location>
</feature>
<evidence type="ECO:0000259" key="10">
    <source>
        <dbReference type="Pfam" id="PF10150"/>
    </source>
</evidence>
<accession>A0A967EVN8</accession>
<dbReference type="GO" id="GO:0000287">
    <property type="term" value="F:magnesium ion binding"/>
    <property type="evidence" value="ECO:0007669"/>
    <property type="project" value="UniProtKB-UniRule"/>
</dbReference>
<protein>
    <recommendedName>
        <fullName evidence="8">Ribonuclease E</fullName>
        <shortName evidence="8">RNase E</shortName>
        <ecNumber evidence="8">3.1.26.12</ecNumber>
    </recommendedName>
</protein>
<dbReference type="GO" id="GO:0008033">
    <property type="term" value="P:tRNA processing"/>
    <property type="evidence" value="ECO:0007669"/>
    <property type="project" value="UniProtKB-UniRule"/>
</dbReference>
<dbReference type="SUPFAM" id="SSF50249">
    <property type="entry name" value="Nucleic acid-binding proteins"/>
    <property type="match status" value="1"/>
</dbReference>
<dbReference type="PANTHER" id="PTHR30001:SF1">
    <property type="entry name" value="RIBONUCLEASE E_G-LIKE PROTEIN, CHLOROPLASTIC"/>
    <property type="match status" value="1"/>
</dbReference>
<dbReference type="GO" id="GO:0005737">
    <property type="term" value="C:cytoplasm"/>
    <property type="evidence" value="ECO:0007669"/>
    <property type="project" value="UniProtKB-SubCell"/>
</dbReference>
<feature type="compositionally biased region" description="Acidic residues" evidence="9">
    <location>
        <begin position="101"/>
        <end position="130"/>
    </location>
</feature>
<evidence type="ECO:0000313" key="12">
    <source>
        <dbReference type="EMBL" id="NIA68777.1"/>
    </source>
</evidence>
<feature type="compositionally biased region" description="Basic and acidic residues" evidence="9">
    <location>
        <begin position="625"/>
        <end position="643"/>
    </location>
</feature>
<keyword evidence="8" id="KW-0472">Membrane</keyword>
<organism evidence="12 13">
    <name type="scientific">Pelagibius litoralis</name>
    <dbReference type="NCBI Taxonomy" id="374515"/>
    <lineage>
        <taxon>Bacteria</taxon>
        <taxon>Pseudomonadati</taxon>
        <taxon>Pseudomonadota</taxon>
        <taxon>Alphaproteobacteria</taxon>
        <taxon>Rhodospirillales</taxon>
        <taxon>Rhodovibrionaceae</taxon>
        <taxon>Pelagibius</taxon>
    </lineage>
</organism>
<dbReference type="Pfam" id="PF20833">
    <property type="entry name" value="RNase_E_G_Thio"/>
    <property type="match status" value="1"/>
</dbReference>
<dbReference type="Proteomes" id="UP000761264">
    <property type="component" value="Unassembled WGS sequence"/>
</dbReference>
<comment type="cofactor">
    <cofactor evidence="8">
        <name>Zn(2+)</name>
        <dbReference type="ChEBI" id="CHEBI:29105"/>
    </cofactor>
    <text evidence="8">Binds 2 Zn(2+) ions per homotetramer.</text>
</comment>
<evidence type="ECO:0000256" key="8">
    <source>
        <dbReference type="HAMAP-Rule" id="MF_00970"/>
    </source>
</evidence>
<feature type="compositionally biased region" description="Basic residues" evidence="9">
    <location>
        <begin position="644"/>
        <end position="656"/>
    </location>
</feature>
<evidence type="ECO:0000313" key="13">
    <source>
        <dbReference type="Proteomes" id="UP000761264"/>
    </source>
</evidence>
<keyword evidence="5 8" id="KW-0378">Hydrolase</keyword>
<feature type="domain" description="RNA-binding protein AU-1/Ribonuclease E/G" evidence="10">
    <location>
        <begin position="251"/>
        <end position="522"/>
    </location>
</feature>
<feature type="compositionally biased region" description="Low complexity" evidence="9">
    <location>
        <begin position="729"/>
        <end position="742"/>
    </location>
</feature>
<evidence type="ECO:0000256" key="6">
    <source>
        <dbReference type="ARBA" id="ARBA00022842"/>
    </source>
</evidence>
<evidence type="ECO:0000259" key="11">
    <source>
        <dbReference type="Pfam" id="PF20833"/>
    </source>
</evidence>
<keyword evidence="8" id="KW-0819">tRNA processing</keyword>
<keyword evidence="8" id="KW-0997">Cell inner membrane</keyword>
<dbReference type="InterPro" id="IPR004659">
    <property type="entry name" value="RNase_E/G"/>
</dbReference>
<dbReference type="GO" id="GO:0006364">
    <property type="term" value="P:rRNA processing"/>
    <property type="evidence" value="ECO:0007669"/>
    <property type="project" value="UniProtKB-UniRule"/>
</dbReference>
<name>A0A967EVN8_9PROT</name>
<keyword evidence="8" id="KW-0698">rRNA processing</keyword>
<comment type="similarity">
    <text evidence="8">Belongs to the RNase E/G family. RNase E subfamily.</text>
</comment>
<evidence type="ECO:0000256" key="3">
    <source>
        <dbReference type="ARBA" id="ARBA00022723"/>
    </source>
</evidence>
<keyword evidence="4 8" id="KW-0255">Endonuclease</keyword>
<evidence type="ECO:0000256" key="7">
    <source>
        <dbReference type="ARBA" id="ARBA00022884"/>
    </source>
</evidence>
<dbReference type="GO" id="GO:0009898">
    <property type="term" value="C:cytoplasmic side of plasma membrane"/>
    <property type="evidence" value="ECO:0007669"/>
    <property type="project" value="UniProtKB-UniRule"/>
</dbReference>
<keyword evidence="1 8" id="KW-0963">Cytoplasm</keyword>
<evidence type="ECO:0000256" key="4">
    <source>
        <dbReference type="ARBA" id="ARBA00022759"/>
    </source>
</evidence>
<dbReference type="GO" id="GO:0008270">
    <property type="term" value="F:zinc ion binding"/>
    <property type="evidence" value="ECO:0007669"/>
    <property type="project" value="UniProtKB-UniRule"/>
</dbReference>
<dbReference type="GO" id="GO:0008995">
    <property type="term" value="F:ribonuclease E activity"/>
    <property type="evidence" value="ECO:0007669"/>
    <property type="project" value="UniProtKB-EC"/>
</dbReference>
<dbReference type="NCBIfam" id="TIGR00757">
    <property type="entry name" value="RNaseEG"/>
    <property type="match status" value="1"/>
</dbReference>
<feature type="region of interest" description="Disordered" evidence="9">
    <location>
        <begin position="625"/>
        <end position="932"/>
    </location>
</feature>
<dbReference type="InterPro" id="IPR012340">
    <property type="entry name" value="NA-bd_OB-fold"/>
</dbReference>
<keyword evidence="8" id="KW-0699">rRNA-binding</keyword>
<keyword evidence="2 8" id="KW-0540">Nuclease</keyword>
<dbReference type="InterPro" id="IPR048583">
    <property type="entry name" value="RNase_E_G_thioredoxin-like"/>
</dbReference>
<dbReference type="InterPro" id="IPR019307">
    <property type="entry name" value="RNA-bd_AU-1/RNase_E/G"/>
</dbReference>
<dbReference type="GO" id="GO:0019843">
    <property type="term" value="F:rRNA binding"/>
    <property type="evidence" value="ECO:0007669"/>
    <property type="project" value="UniProtKB-KW"/>
</dbReference>
<comment type="catalytic activity">
    <reaction evidence="8">
        <text>Endonucleolytic cleavage of single-stranded RNA in A- and U-rich regions.</text>
        <dbReference type="EC" id="3.1.26.12"/>
    </reaction>
</comment>
<keyword evidence="3 8" id="KW-0479">Metal-binding</keyword>
<feature type="compositionally biased region" description="Low complexity" evidence="9">
    <location>
        <begin position="835"/>
        <end position="875"/>
    </location>
</feature>
<comment type="subcellular location">
    <subcellularLocation>
        <location evidence="8">Cytoplasm</location>
    </subcellularLocation>
    <subcellularLocation>
        <location evidence="8">Cell inner membrane</location>
        <topology evidence="8">Peripheral membrane protein</topology>
        <orientation evidence="8">Cytoplasmic side</orientation>
    </subcellularLocation>
</comment>
<dbReference type="Gene3D" id="2.40.50.140">
    <property type="entry name" value="Nucleic acid-binding proteins"/>
    <property type="match status" value="1"/>
</dbReference>
<dbReference type="CDD" id="cd04453">
    <property type="entry name" value="S1_RNase_E"/>
    <property type="match status" value="1"/>
</dbReference>
<dbReference type="RefSeq" id="WP_167223734.1">
    <property type="nucleotide sequence ID" value="NZ_JAAQPH010000006.1"/>
</dbReference>
<comment type="cofactor">
    <cofactor evidence="8">
        <name>Mg(2+)</name>
        <dbReference type="ChEBI" id="CHEBI:18420"/>
    </cofactor>
    <text evidence="8">Binds 1 Mg(2+) ion per subunit.</text>
</comment>
<dbReference type="Gene3D" id="3.40.1260.20">
    <property type="entry name" value="Ribonuclease E, catalytic domain"/>
    <property type="match status" value="1"/>
</dbReference>
<feature type="compositionally biased region" description="Acidic residues" evidence="9">
    <location>
        <begin position="186"/>
        <end position="204"/>
    </location>
</feature>
<keyword evidence="6 8" id="KW-0460">Magnesium</keyword>
<feature type="binding site" evidence="8">
    <location>
        <position position="477"/>
    </location>
    <ligand>
        <name>Mg(2+)</name>
        <dbReference type="ChEBI" id="CHEBI:18420"/>
        <note>catalytic</note>
    </ligand>
</feature>
<feature type="region of interest" description="Required for zinc-mediated homotetramerization and catalytic activity" evidence="8">
    <location>
        <begin position="535"/>
        <end position="538"/>
    </location>
</feature>